<dbReference type="PIRSF" id="PIRSF006247">
    <property type="entry name" value="TrkH"/>
    <property type="match status" value="1"/>
</dbReference>
<dbReference type="PANTHER" id="PTHR32024:SF2">
    <property type="entry name" value="TRK SYSTEM POTASSIUM UPTAKE PROTEIN TRKG-RELATED"/>
    <property type="match status" value="1"/>
</dbReference>
<keyword evidence="11 13" id="KW-0472">Membrane</keyword>
<keyword evidence="9 13" id="KW-1133">Transmembrane helix</keyword>
<evidence type="ECO:0000256" key="7">
    <source>
        <dbReference type="ARBA" id="ARBA00022692"/>
    </source>
</evidence>
<dbReference type="OrthoDB" id="9810952at2"/>
<feature type="transmembrane region" description="Helical" evidence="13">
    <location>
        <begin position="454"/>
        <end position="475"/>
    </location>
</feature>
<dbReference type="PANTHER" id="PTHR32024">
    <property type="entry name" value="TRK SYSTEM POTASSIUM UPTAKE PROTEIN TRKG-RELATED"/>
    <property type="match status" value="1"/>
</dbReference>
<evidence type="ECO:0000256" key="3">
    <source>
        <dbReference type="ARBA" id="ARBA00022448"/>
    </source>
</evidence>
<feature type="transmembrane region" description="Helical" evidence="13">
    <location>
        <begin position="37"/>
        <end position="57"/>
    </location>
</feature>
<feature type="transmembrane region" description="Helical" evidence="13">
    <location>
        <begin position="331"/>
        <end position="350"/>
    </location>
</feature>
<gene>
    <name evidence="14" type="ORF">SAMN05421830_101645</name>
</gene>
<reference evidence="14 15" key="1">
    <citation type="submission" date="2016-10" db="EMBL/GenBank/DDBJ databases">
        <authorList>
            <person name="Varghese N."/>
            <person name="Submissions S."/>
        </authorList>
    </citation>
    <scope>NUCLEOTIDE SEQUENCE [LARGE SCALE GENOMIC DNA]</scope>
    <source>
        <strain evidence="14 15">DSM 1741</strain>
    </source>
</reference>
<evidence type="ECO:0000256" key="5">
    <source>
        <dbReference type="ARBA" id="ARBA00022519"/>
    </source>
</evidence>
<evidence type="ECO:0000313" key="15">
    <source>
        <dbReference type="Proteomes" id="UP000199581"/>
    </source>
</evidence>
<keyword evidence="3" id="KW-0813">Transport</keyword>
<dbReference type="NCBIfam" id="TIGR00933">
    <property type="entry name" value="2a38"/>
    <property type="match status" value="1"/>
</dbReference>
<dbReference type="InterPro" id="IPR003445">
    <property type="entry name" value="Cat_transpt"/>
</dbReference>
<feature type="binding site" evidence="12">
    <location>
        <position position="111"/>
    </location>
    <ligand>
        <name>K(+)</name>
        <dbReference type="ChEBI" id="CHEBI:29103"/>
    </ligand>
</feature>
<feature type="binding site" evidence="12">
    <location>
        <position position="314"/>
    </location>
    <ligand>
        <name>K(+)</name>
        <dbReference type="ChEBI" id="CHEBI:29103"/>
    </ligand>
</feature>
<evidence type="ECO:0000256" key="9">
    <source>
        <dbReference type="ARBA" id="ARBA00022989"/>
    </source>
</evidence>
<feature type="transmembrane region" description="Helical" evidence="13">
    <location>
        <begin position="183"/>
        <end position="203"/>
    </location>
</feature>
<dbReference type="AlphaFoldDB" id="A0A8G2C0E2"/>
<keyword evidence="5" id="KW-0997">Cell inner membrane</keyword>
<dbReference type="RefSeq" id="WP_092189190.1">
    <property type="nucleotide sequence ID" value="NZ_FOTO01000001.1"/>
</dbReference>
<dbReference type="GO" id="GO:0015379">
    <property type="term" value="F:potassium:chloride symporter activity"/>
    <property type="evidence" value="ECO:0007669"/>
    <property type="project" value="InterPro"/>
</dbReference>
<name>A0A8G2C0E2_DESNO</name>
<evidence type="ECO:0000256" key="6">
    <source>
        <dbReference type="ARBA" id="ARBA00022538"/>
    </source>
</evidence>
<evidence type="ECO:0000256" key="1">
    <source>
        <dbReference type="ARBA" id="ARBA00004429"/>
    </source>
</evidence>
<feature type="transmembrane region" description="Helical" evidence="13">
    <location>
        <begin position="12"/>
        <end position="31"/>
    </location>
</feature>
<dbReference type="Pfam" id="PF02386">
    <property type="entry name" value="TrkH"/>
    <property type="match status" value="1"/>
</dbReference>
<accession>A0A8G2C0E2</accession>
<comment type="similarity">
    <text evidence="2">Belongs to the TrkH potassium transport family.</text>
</comment>
<evidence type="ECO:0000256" key="8">
    <source>
        <dbReference type="ARBA" id="ARBA00022958"/>
    </source>
</evidence>
<feature type="binding site" evidence="12">
    <location>
        <position position="315"/>
    </location>
    <ligand>
        <name>K(+)</name>
        <dbReference type="ChEBI" id="CHEBI:29103"/>
    </ligand>
</feature>
<evidence type="ECO:0000313" key="14">
    <source>
        <dbReference type="EMBL" id="SFL33326.1"/>
    </source>
</evidence>
<protein>
    <submittedName>
        <fullName evidence="14">Trk system potassium uptake protein TrkH</fullName>
    </submittedName>
</protein>
<evidence type="ECO:0000256" key="11">
    <source>
        <dbReference type="ARBA" id="ARBA00023136"/>
    </source>
</evidence>
<feature type="binding site" evidence="12">
    <location>
        <position position="219"/>
    </location>
    <ligand>
        <name>K(+)</name>
        <dbReference type="ChEBI" id="CHEBI:29103"/>
    </ligand>
</feature>
<evidence type="ECO:0000256" key="4">
    <source>
        <dbReference type="ARBA" id="ARBA00022475"/>
    </source>
</evidence>
<organism evidence="14 15">
    <name type="scientific">Desulfomicrobium norvegicum (strain DSM 1741 / NCIMB 8310)</name>
    <name type="common">Desulfovibrio baculatus (strain Norway 4)</name>
    <name type="synonym">Desulfovibrio desulfuricans (strain Norway 4)</name>
    <dbReference type="NCBI Taxonomy" id="52561"/>
    <lineage>
        <taxon>Bacteria</taxon>
        <taxon>Pseudomonadati</taxon>
        <taxon>Thermodesulfobacteriota</taxon>
        <taxon>Desulfovibrionia</taxon>
        <taxon>Desulfovibrionales</taxon>
        <taxon>Desulfomicrobiaceae</taxon>
        <taxon>Desulfomicrobium</taxon>
    </lineage>
</organism>
<feature type="binding site" evidence="12">
    <location>
        <position position="110"/>
    </location>
    <ligand>
        <name>K(+)</name>
        <dbReference type="ChEBI" id="CHEBI:29103"/>
    </ligand>
</feature>
<keyword evidence="8 12" id="KW-0630">Potassium</keyword>
<keyword evidence="6" id="KW-0633">Potassium transport</keyword>
<dbReference type="GO" id="GO:0046872">
    <property type="term" value="F:metal ion binding"/>
    <property type="evidence" value="ECO:0007669"/>
    <property type="project" value="UniProtKB-KW"/>
</dbReference>
<dbReference type="InterPro" id="IPR004772">
    <property type="entry name" value="TrkH"/>
</dbReference>
<feature type="transmembrane region" description="Helical" evidence="13">
    <location>
        <begin position="132"/>
        <end position="152"/>
    </location>
</feature>
<comment type="caution">
    <text evidence="14">The sequence shown here is derived from an EMBL/GenBank/DDBJ whole genome shotgun (WGS) entry which is preliminary data.</text>
</comment>
<evidence type="ECO:0000256" key="12">
    <source>
        <dbReference type="PIRSR" id="PIRSR006247-1"/>
    </source>
</evidence>
<feature type="transmembrane region" description="Helical" evidence="13">
    <location>
        <begin position="69"/>
        <end position="91"/>
    </location>
</feature>
<keyword evidence="15" id="KW-1185">Reference proteome</keyword>
<dbReference type="Proteomes" id="UP000199581">
    <property type="component" value="Unassembled WGS sequence"/>
</dbReference>
<sequence length="481" mass="52592">MRWTIALHVTGLILLCVGLCMFLPLACGWYYDDTSVAPLFLSLCVTVLAGAFLMFAFKRPKPLVINHREGMVIVSLGWAACAFFGALPFALGGFPSFTDAFFESVSGFTTTGASILTNIEALPKGLLFWRSLTHWLGGMGIIVLTIAILPFLGVGGMQLYKAEVPGPVADKLQPRIKDTAMSLWKVYVLFTVIQVVLLMFGGMDLFESICHSFGTMATGGFSTRNTSIAAYDSAYIDGVITFFMLVAGVNFALHFQLFRGRSLAVWRDPEFRFFVILVLVLTVVVTVSIQGSSYPSWFDALRFGSFQVASILTTTGYATADYELWLPLSQGVLLLCMFIGGCAGSTAGGIKCMRVMLLFKHAYRELFRLVHPRAVLPLKFGPKLVKEEVLTSIWGFFVLFIVLFVLSALALAAMGVDVLTSFAAVVACIGNIGPGLGEVGPVDNYAAIPTLGKWVLSFCMLLGRLEIYTVLVLFVPEFWRK</sequence>
<proteinExistence type="inferred from homology"/>
<feature type="transmembrane region" description="Helical" evidence="13">
    <location>
        <begin position="234"/>
        <end position="253"/>
    </location>
</feature>
<dbReference type="EMBL" id="FOTO01000001">
    <property type="protein sequence ID" value="SFL33326.1"/>
    <property type="molecule type" value="Genomic_DNA"/>
</dbReference>
<feature type="transmembrane region" description="Helical" evidence="13">
    <location>
        <begin position="273"/>
        <end position="291"/>
    </location>
</feature>
<dbReference type="GO" id="GO:0005886">
    <property type="term" value="C:plasma membrane"/>
    <property type="evidence" value="ECO:0007669"/>
    <property type="project" value="UniProtKB-SubCell"/>
</dbReference>
<evidence type="ECO:0000256" key="2">
    <source>
        <dbReference type="ARBA" id="ARBA00009137"/>
    </source>
</evidence>
<feature type="binding site" evidence="12">
    <location>
        <position position="431"/>
    </location>
    <ligand>
        <name>K(+)</name>
        <dbReference type="ChEBI" id="CHEBI:29103"/>
    </ligand>
</feature>
<evidence type="ECO:0000256" key="13">
    <source>
        <dbReference type="SAM" id="Phobius"/>
    </source>
</evidence>
<keyword evidence="4" id="KW-1003">Cell membrane</keyword>
<keyword evidence="7 13" id="KW-0812">Transmembrane</keyword>
<comment type="subcellular location">
    <subcellularLocation>
        <location evidence="1">Cell inner membrane</location>
        <topology evidence="1">Multi-pass membrane protein</topology>
    </subcellularLocation>
</comment>
<keyword evidence="10" id="KW-0406">Ion transport</keyword>
<keyword evidence="12" id="KW-0479">Metal-binding</keyword>
<feature type="transmembrane region" description="Helical" evidence="13">
    <location>
        <begin position="393"/>
        <end position="416"/>
    </location>
</feature>
<evidence type="ECO:0000256" key="10">
    <source>
        <dbReference type="ARBA" id="ARBA00023065"/>
    </source>
</evidence>